<feature type="compositionally biased region" description="Low complexity" evidence="1">
    <location>
        <begin position="227"/>
        <end position="247"/>
    </location>
</feature>
<feature type="compositionally biased region" description="Low complexity" evidence="1">
    <location>
        <begin position="608"/>
        <end position="624"/>
    </location>
</feature>
<organism evidence="2 3">
    <name type="scientific">Kwoniella dendrophila CBS 6074</name>
    <dbReference type="NCBI Taxonomy" id="1295534"/>
    <lineage>
        <taxon>Eukaryota</taxon>
        <taxon>Fungi</taxon>
        <taxon>Dikarya</taxon>
        <taxon>Basidiomycota</taxon>
        <taxon>Agaricomycotina</taxon>
        <taxon>Tremellomycetes</taxon>
        <taxon>Tremellales</taxon>
        <taxon>Cryptococcaceae</taxon>
        <taxon>Kwoniella</taxon>
    </lineage>
</organism>
<feature type="compositionally biased region" description="Polar residues" evidence="1">
    <location>
        <begin position="625"/>
        <end position="640"/>
    </location>
</feature>
<feature type="region of interest" description="Disordered" evidence="1">
    <location>
        <begin position="60"/>
        <end position="210"/>
    </location>
</feature>
<dbReference type="InterPro" id="IPR013226">
    <property type="entry name" value="Pal1"/>
</dbReference>
<feature type="region of interest" description="Disordered" evidence="1">
    <location>
        <begin position="222"/>
        <end position="297"/>
    </location>
</feature>
<feature type="region of interest" description="Disordered" evidence="1">
    <location>
        <begin position="339"/>
        <end position="418"/>
    </location>
</feature>
<feature type="compositionally biased region" description="Polar residues" evidence="1">
    <location>
        <begin position="135"/>
        <end position="161"/>
    </location>
</feature>
<feature type="compositionally biased region" description="Acidic residues" evidence="1">
    <location>
        <begin position="644"/>
        <end position="656"/>
    </location>
</feature>
<evidence type="ECO:0000256" key="1">
    <source>
        <dbReference type="SAM" id="MobiDB-lite"/>
    </source>
</evidence>
<dbReference type="GeneID" id="91095498"/>
<dbReference type="Pfam" id="PF08316">
    <property type="entry name" value="Pal1"/>
    <property type="match status" value="1"/>
</dbReference>
<evidence type="ECO:0000313" key="2">
    <source>
        <dbReference type="EMBL" id="WWC89899.1"/>
    </source>
</evidence>
<feature type="compositionally biased region" description="Low complexity" evidence="1">
    <location>
        <begin position="83"/>
        <end position="94"/>
    </location>
</feature>
<dbReference type="AlphaFoldDB" id="A0AAX4JYD2"/>
<protein>
    <recommendedName>
        <fullName evidence="4">Pal1 cell morphology protein</fullName>
    </recommendedName>
</protein>
<feature type="compositionally biased region" description="Polar residues" evidence="1">
    <location>
        <begin position="112"/>
        <end position="128"/>
    </location>
</feature>
<feature type="region of interest" description="Disordered" evidence="1">
    <location>
        <begin position="1"/>
        <end position="42"/>
    </location>
</feature>
<feature type="compositionally biased region" description="Polar residues" evidence="1">
    <location>
        <begin position="11"/>
        <end position="22"/>
    </location>
</feature>
<gene>
    <name evidence="2" type="ORF">L201_004828</name>
</gene>
<dbReference type="Proteomes" id="UP001355207">
    <property type="component" value="Chromosome 6"/>
</dbReference>
<feature type="compositionally biased region" description="Basic and acidic residues" evidence="1">
    <location>
        <begin position="282"/>
        <end position="295"/>
    </location>
</feature>
<dbReference type="EMBL" id="CP144103">
    <property type="protein sequence ID" value="WWC89899.1"/>
    <property type="molecule type" value="Genomic_DNA"/>
</dbReference>
<evidence type="ECO:0000313" key="3">
    <source>
        <dbReference type="Proteomes" id="UP001355207"/>
    </source>
</evidence>
<feature type="compositionally biased region" description="Polar residues" evidence="1">
    <location>
        <begin position="544"/>
        <end position="571"/>
    </location>
</feature>
<feature type="compositionally biased region" description="Low complexity" evidence="1">
    <location>
        <begin position="23"/>
        <end position="42"/>
    </location>
</feature>
<sequence length="769" mass="82189">MGPPQLPPKDYNSSSTTSFLSPNNSNSRISSNSRSSLRSNNNNFVDQDLAEAVRDSVQINTPKPIYNNPTSRTSILLDTTSTNNNGILNNNNNNHRQPPLPSLNPLIPRRTPSPNVPNISQDNKMNTTSPSSSSYQPTHNYSQSSPDMSLIMSNLPQQPSLPSARMNQLAPKNPFEDDEIEPSGQGRIKPPGSGHTQQNKSFGGGTSLESDGLIQHNRAKFNRSQTGSAAAGSSSSHLLGPTSPTNGSGSGKTRTRRSMSSDSYGFNSEMPVIRELTAGQKKAADDKKGSRHADVIDTWDPTGLGSAMWHHAGPYDAAAPSRNQNLPGNKAPMKAFRAPPVQSPPPKGPTTISLSSPPVVPAKDLPGEVPEKPAHRRGPSANRIGAPPSNRRVSGGGLTGQYSTSMPSSGGYFPNMDEPTDEAAIARMERQKEREAKRRALKAAWGVDTPEPFEDFGGSPVDGTVDLATDNYSPEAFSAPLPGKSARSPGIRFGAAANSPPVKEEAYSPTGENPPAITRAAGPGGVKRTKSLMQKIKTMRENPSLATRSSSPKAYSPTESGLNSSSSTENALESKRPGFFSRGSGSNSGGRNSPSKKLAPPIPTNLSNSNVPTIQSNNNNNTDNAIFQDSSNNATTQRNGNLAEELDEPEDDEEELEKMVPSGAGSGFVLVESPSSKVRALRALQKEREHSHGHHNRSYSNNDGVSSVPANRTKYLPTPPVAPVMPDFDDLLSPHPPPRRNSPLEVPTEEGGLKRKTSMVKKLKDRMVK</sequence>
<feature type="compositionally biased region" description="Polar residues" evidence="1">
    <location>
        <begin position="60"/>
        <end position="82"/>
    </location>
</feature>
<proteinExistence type="predicted"/>
<feature type="compositionally biased region" description="Low complexity" evidence="1">
    <location>
        <begin position="577"/>
        <end position="597"/>
    </location>
</feature>
<evidence type="ECO:0008006" key="4">
    <source>
        <dbReference type="Google" id="ProtNLM"/>
    </source>
</evidence>
<dbReference type="RefSeq" id="XP_066076662.1">
    <property type="nucleotide sequence ID" value="XM_066220565.1"/>
</dbReference>
<dbReference type="PANTHER" id="PTHR28307">
    <property type="entry name" value="PROTEIN PAL1"/>
    <property type="match status" value="1"/>
</dbReference>
<dbReference type="GO" id="GO:0005737">
    <property type="term" value="C:cytoplasm"/>
    <property type="evidence" value="ECO:0007669"/>
    <property type="project" value="TreeGrafter"/>
</dbReference>
<keyword evidence="3" id="KW-1185">Reference proteome</keyword>
<feature type="compositionally biased region" description="Polar residues" evidence="1">
    <location>
        <begin position="698"/>
        <end position="710"/>
    </location>
</feature>
<name>A0AAX4JYD2_9TREE</name>
<dbReference type="PANTHER" id="PTHR28307:SF2">
    <property type="entry name" value="PROTEIN PAL1"/>
    <property type="match status" value="1"/>
</dbReference>
<feature type="region of interest" description="Disordered" evidence="1">
    <location>
        <begin position="448"/>
        <end position="769"/>
    </location>
</feature>
<reference evidence="2 3" key="1">
    <citation type="submission" date="2024-01" db="EMBL/GenBank/DDBJ databases">
        <title>Comparative genomics of Cryptococcus and Kwoniella reveals pathogenesis evolution and contrasting modes of karyotype evolution via chromosome fusion or intercentromeric recombination.</title>
        <authorList>
            <person name="Coelho M.A."/>
            <person name="David-Palma M."/>
            <person name="Shea T."/>
            <person name="Bowers K."/>
            <person name="McGinley-Smith S."/>
            <person name="Mohammad A.W."/>
            <person name="Gnirke A."/>
            <person name="Yurkov A.M."/>
            <person name="Nowrousian M."/>
            <person name="Sun S."/>
            <person name="Cuomo C.A."/>
            <person name="Heitman J."/>
        </authorList>
    </citation>
    <scope>NUCLEOTIDE SEQUENCE [LARGE SCALE GENOMIC DNA]</scope>
    <source>
        <strain evidence="2 3">CBS 6074</strain>
    </source>
</reference>
<accession>A0AAX4JYD2</accession>
<feature type="compositionally biased region" description="Basic residues" evidence="1">
    <location>
        <begin position="754"/>
        <end position="769"/>
    </location>
</feature>